<organism evidence="2 3">
    <name type="scientific">Microbacterium aurugineum</name>
    <dbReference type="NCBI Taxonomy" id="2851642"/>
    <lineage>
        <taxon>Bacteria</taxon>
        <taxon>Bacillati</taxon>
        <taxon>Actinomycetota</taxon>
        <taxon>Actinomycetes</taxon>
        <taxon>Micrococcales</taxon>
        <taxon>Microbacteriaceae</taxon>
        <taxon>Microbacterium</taxon>
    </lineage>
</organism>
<dbReference type="EMBL" id="CP078078">
    <property type="protein sequence ID" value="UPL17889.1"/>
    <property type="molecule type" value="Genomic_DNA"/>
</dbReference>
<dbReference type="RefSeq" id="WP_153243976.1">
    <property type="nucleotide sequence ID" value="NZ_CP078078.1"/>
</dbReference>
<protein>
    <submittedName>
        <fullName evidence="2">Methyltransferase domain-containing protein</fullName>
    </submittedName>
</protein>
<dbReference type="PANTHER" id="PTHR43464:SF83">
    <property type="entry name" value="MALONYL-[ACYL-CARRIER PROTEIN] O-METHYLTRANSFERASE"/>
    <property type="match status" value="1"/>
</dbReference>
<evidence type="ECO:0000313" key="3">
    <source>
        <dbReference type="Proteomes" id="UP000830631"/>
    </source>
</evidence>
<evidence type="ECO:0000259" key="1">
    <source>
        <dbReference type="Pfam" id="PF08241"/>
    </source>
</evidence>
<dbReference type="PANTHER" id="PTHR43464">
    <property type="entry name" value="METHYLTRANSFERASE"/>
    <property type="match status" value="1"/>
</dbReference>
<dbReference type="Proteomes" id="UP000830631">
    <property type="component" value="Chromosome"/>
</dbReference>
<dbReference type="GO" id="GO:0008168">
    <property type="term" value="F:methyltransferase activity"/>
    <property type="evidence" value="ECO:0007669"/>
    <property type="project" value="UniProtKB-KW"/>
</dbReference>
<keyword evidence="3" id="KW-1185">Reference proteome</keyword>
<sequence length="254" mass="27152">MKDWSGVGDAYSASYAALCAGTFSAMREVLGEGNGRSLVDVGAGDGTLAARWAADGWTVTACEPEPTMRAASRRLHPRIETIDGALPTLPFAEGEFDVAIANFVLNHVDSPRSAAAELRRVSRGVVVATVWTLSPSWLWAEITERAGIAPFVGARLSDAEDFERTSDGFGRMLHEAGLPHVAVTEIDWIWNADPDSLWLSVDGGVAGAGALYAGLDQAERQRFRTAFDTVVEERSVRGSLPLEHRAAIAVSAGR</sequence>
<gene>
    <name evidence="2" type="ORF">KV397_09055</name>
</gene>
<dbReference type="Pfam" id="PF08241">
    <property type="entry name" value="Methyltransf_11"/>
    <property type="match status" value="1"/>
</dbReference>
<dbReference type="InterPro" id="IPR013216">
    <property type="entry name" value="Methyltransf_11"/>
</dbReference>
<dbReference type="GO" id="GO:0032259">
    <property type="term" value="P:methylation"/>
    <property type="evidence" value="ECO:0007669"/>
    <property type="project" value="UniProtKB-KW"/>
</dbReference>
<reference evidence="2 3" key="1">
    <citation type="submission" date="2021-06" db="EMBL/GenBank/DDBJ databases">
        <title>Genome-based taxonomic framework of Microbacterium strains isolated from marine environment, the description of four new species and reclassification of four preexisting species.</title>
        <authorList>
            <person name="Lee S.D."/>
            <person name="Kim S.-M."/>
            <person name="Byeon Y.-S."/>
            <person name="Yang H.L."/>
            <person name="Kim I.S."/>
        </authorList>
    </citation>
    <scope>NUCLEOTIDE SEQUENCE [LARGE SCALE GENOMIC DNA]</scope>
    <source>
        <strain evidence="2 3">KSW4-10</strain>
    </source>
</reference>
<feature type="domain" description="Methyltransferase type 11" evidence="1">
    <location>
        <begin position="39"/>
        <end position="122"/>
    </location>
</feature>
<dbReference type="InterPro" id="IPR029063">
    <property type="entry name" value="SAM-dependent_MTases_sf"/>
</dbReference>
<dbReference type="CDD" id="cd02440">
    <property type="entry name" value="AdoMet_MTases"/>
    <property type="match status" value="1"/>
</dbReference>
<keyword evidence="2" id="KW-0808">Transferase</keyword>
<proteinExistence type="predicted"/>
<dbReference type="Gene3D" id="3.40.50.150">
    <property type="entry name" value="Vaccinia Virus protein VP39"/>
    <property type="match status" value="1"/>
</dbReference>
<keyword evidence="2" id="KW-0489">Methyltransferase</keyword>
<name>A0ABY4IZ77_9MICO</name>
<accession>A0ABY4IZ77</accession>
<dbReference type="SUPFAM" id="SSF53335">
    <property type="entry name" value="S-adenosyl-L-methionine-dependent methyltransferases"/>
    <property type="match status" value="1"/>
</dbReference>
<evidence type="ECO:0000313" key="2">
    <source>
        <dbReference type="EMBL" id="UPL17889.1"/>
    </source>
</evidence>